<reference evidence="1 2" key="1">
    <citation type="submission" date="2012-04" db="EMBL/GenBank/DDBJ databases">
        <authorList>
            <person name="Weinstock G."/>
            <person name="Sodergren E."/>
            <person name="Lobos E.A."/>
            <person name="Fulton L."/>
            <person name="Fulton R."/>
            <person name="Courtney L."/>
            <person name="Fronick C."/>
            <person name="O'Laughlin M."/>
            <person name="Godfrey J."/>
            <person name="Wilson R.M."/>
            <person name="Miner T."/>
            <person name="Farmer C."/>
            <person name="Delehaunty K."/>
            <person name="Cordes M."/>
            <person name="Minx P."/>
            <person name="Tomlinson C."/>
            <person name="Chen J."/>
            <person name="Wollam A."/>
            <person name="Pepin K.H."/>
            <person name="Bhonagiri V."/>
            <person name="Zhang X."/>
            <person name="Suruliraj S."/>
            <person name="Warren W."/>
            <person name="Mitreva M."/>
            <person name="Mardis E.R."/>
            <person name="Wilson R.K."/>
        </authorList>
    </citation>
    <scope>NUCLEOTIDE SEQUENCE [LARGE SCALE GENOMIC DNA]</scope>
    <source>
        <strain evidence="1 2">R496</strain>
    </source>
</reference>
<evidence type="ECO:0000313" key="2">
    <source>
        <dbReference type="Proteomes" id="UP000006402"/>
    </source>
</evidence>
<dbReference type="Gene3D" id="2.60.120.460">
    <property type="entry name" value="YjbQ-like"/>
    <property type="match status" value="1"/>
</dbReference>
<proteinExistence type="predicted"/>
<sequence length="174" mass="20067">MFNMRFHHDTLTIETVSGRPSYHDIRKELLDTVDTAGIENGMLVISSPHTTCSLFFEETMHDTNFFGDDYLHVDINNVMETIIPKMTSENQYNSPGPKHIDFGTRLSDPNYPAEKWVMLNTDAHLRSSIYGTNSMTLIVQEGKLLLGEMGRVYFVDWDQLRERTRTINLMIMGE</sequence>
<dbReference type="EMBL" id="AMAH01000069">
    <property type="protein sequence ID" value="EJX54047.1"/>
    <property type="molecule type" value="Genomic_DNA"/>
</dbReference>
<dbReference type="InterPro" id="IPR035917">
    <property type="entry name" value="YjbQ-like_sf"/>
</dbReference>
<dbReference type="Proteomes" id="UP000006402">
    <property type="component" value="Unassembled WGS sequence"/>
</dbReference>
<dbReference type="AlphaFoldDB" id="A0AAV3GXT3"/>
<accession>A0AAV3GXT3</accession>
<dbReference type="InterPro" id="IPR001602">
    <property type="entry name" value="UPF0047_YjbQ-like"/>
</dbReference>
<protein>
    <recommendedName>
        <fullName evidence="3">Secondary thiamine-phosphate synthase enzyme</fullName>
    </recommendedName>
</protein>
<organism evidence="1 2">
    <name type="scientific">Enterococcus faecium R496</name>
    <dbReference type="NCBI Taxonomy" id="1134836"/>
    <lineage>
        <taxon>Bacteria</taxon>
        <taxon>Bacillati</taxon>
        <taxon>Bacillota</taxon>
        <taxon>Bacilli</taxon>
        <taxon>Lactobacillales</taxon>
        <taxon>Enterococcaceae</taxon>
        <taxon>Enterococcus</taxon>
    </lineage>
</organism>
<evidence type="ECO:0008006" key="3">
    <source>
        <dbReference type="Google" id="ProtNLM"/>
    </source>
</evidence>
<dbReference type="SUPFAM" id="SSF111038">
    <property type="entry name" value="YjbQ-like"/>
    <property type="match status" value="1"/>
</dbReference>
<comment type="caution">
    <text evidence="1">The sequence shown here is derived from an EMBL/GenBank/DDBJ whole genome shotgun (WGS) entry which is preliminary data.</text>
</comment>
<evidence type="ECO:0000313" key="1">
    <source>
        <dbReference type="EMBL" id="EJX54047.1"/>
    </source>
</evidence>
<gene>
    <name evidence="1" type="ORF">HMPREF1378_00944</name>
</gene>
<dbReference type="Pfam" id="PF01894">
    <property type="entry name" value="YjbQ"/>
    <property type="match status" value="1"/>
</dbReference>
<name>A0AAV3GXT3_ENTFC</name>